<dbReference type="EMBL" id="BTSY01000003">
    <property type="protein sequence ID" value="GMT21040.1"/>
    <property type="molecule type" value="Genomic_DNA"/>
</dbReference>
<feature type="non-terminal residue" evidence="2">
    <location>
        <position position="1"/>
    </location>
</feature>
<sequence length="206" mass="23460">GPCIKFGSCSFTRKKVMKGCIKLMCTLHPMKLARHQGVNSSKISVRLIFVRLDIIIVIFLSISDLYLLIYLQIFSMARRIPANETYKERNLLRGGDLSEKLHLPLDEAPGVGPAGSRNLEQNAFYEVDDLVIVVKEFYNREPLLRMVASTDGAIEELAQLMIRSDIRQDRAYRAARSIVHLFLAIECDEELLDELMAHLRIVVIID</sequence>
<evidence type="ECO:0000313" key="3">
    <source>
        <dbReference type="EMBL" id="GMT21040.1"/>
    </source>
</evidence>
<proteinExistence type="predicted"/>
<evidence type="ECO:0000256" key="1">
    <source>
        <dbReference type="SAM" id="Phobius"/>
    </source>
</evidence>
<keyword evidence="1" id="KW-0472">Membrane</keyword>
<evidence type="ECO:0000313" key="2">
    <source>
        <dbReference type="EMBL" id="GMT21038.1"/>
    </source>
</evidence>
<name>A0AAV5VRS0_9BILA</name>
<keyword evidence="1" id="KW-0812">Transmembrane</keyword>
<gene>
    <name evidence="2" type="ORF">PFISCL1PPCAC_12335</name>
    <name evidence="3" type="ORF">PFISCL1PPCAC_12337</name>
</gene>
<feature type="transmembrane region" description="Helical" evidence="1">
    <location>
        <begin position="48"/>
        <end position="71"/>
    </location>
</feature>
<reference evidence="2" key="1">
    <citation type="submission" date="2023-10" db="EMBL/GenBank/DDBJ databases">
        <title>Genome assembly of Pristionchus species.</title>
        <authorList>
            <person name="Yoshida K."/>
            <person name="Sommer R.J."/>
        </authorList>
    </citation>
    <scope>NUCLEOTIDE SEQUENCE</scope>
    <source>
        <strain evidence="2">RS5133</strain>
    </source>
</reference>
<evidence type="ECO:0000313" key="4">
    <source>
        <dbReference type="Proteomes" id="UP001432322"/>
    </source>
</evidence>
<keyword evidence="4" id="KW-1185">Reference proteome</keyword>
<dbReference type="Proteomes" id="UP001432322">
    <property type="component" value="Unassembled WGS sequence"/>
</dbReference>
<comment type="caution">
    <text evidence="2">The sequence shown here is derived from an EMBL/GenBank/DDBJ whole genome shotgun (WGS) entry which is preliminary data.</text>
</comment>
<organism evidence="2 4">
    <name type="scientific">Pristionchus fissidentatus</name>
    <dbReference type="NCBI Taxonomy" id="1538716"/>
    <lineage>
        <taxon>Eukaryota</taxon>
        <taxon>Metazoa</taxon>
        <taxon>Ecdysozoa</taxon>
        <taxon>Nematoda</taxon>
        <taxon>Chromadorea</taxon>
        <taxon>Rhabditida</taxon>
        <taxon>Rhabditina</taxon>
        <taxon>Diplogasteromorpha</taxon>
        <taxon>Diplogasteroidea</taxon>
        <taxon>Neodiplogasteridae</taxon>
        <taxon>Pristionchus</taxon>
    </lineage>
</organism>
<protein>
    <submittedName>
        <fullName evidence="2">Uncharacterized protein</fullName>
    </submittedName>
</protein>
<dbReference type="EMBL" id="BTSY01000003">
    <property type="protein sequence ID" value="GMT21038.1"/>
    <property type="molecule type" value="Genomic_DNA"/>
</dbReference>
<accession>A0AAV5VRS0</accession>
<keyword evidence="1" id="KW-1133">Transmembrane helix</keyword>
<dbReference type="AlphaFoldDB" id="A0AAV5VRS0"/>